<dbReference type="EMBL" id="KP136319">
    <property type="protein sequence ID" value="AJF97817.1"/>
    <property type="molecule type" value="Genomic_DNA"/>
</dbReference>
<feature type="region of interest" description="Disordered" evidence="1">
    <location>
        <begin position="1"/>
        <end position="23"/>
    </location>
</feature>
<dbReference type="Proteomes" id="UP000202511">
    <property type="component" value="Segment"/>
</dbReference>
<dbReference type="InterPro" id="IPR036770">
    <property type="entry name" value="Ankyrin_rpt-contain_sf"/>
</dbReference>
<dbReference type="Gene3D" id="1.25.40.20">
    <property type="entry name" value="Ankyrin repeat-containing domain"/>
    <property type="match status" value="1"/>
</dbReference>
<dbReference type="SUPFAM" id="SSF140860">
    <property type="entry name" value="Pseudo ankyrin repeat-like"/>
    <property type="match status" value="1"/>
</dbReference>
<evidence type="ECO:0000313" key="2">
    <source>
        <dbReference type="EMBL" id="AJF97817.1"/>
    </source>
</evidence>
<accession>A0A0B5JDK8</accession>
<protein>
    <submittedName>
        <fullName evidence="2">Ankyrin repeat protein</fullName>
    </submittedName>
</protein>
<dbReference type="Pfam" id="PF13637">
    <property type="entry name" value="Ank_4"/>
    <property type="match status" value="1"/>
</dbReference>
<dbReference type="RefSeq" id="YP_009120052.1">
    <property type="nucleotide sequence ID" value="NC_026440.1"/>
</dbReference>
<evidence type="ECO:0000256" key="1">
    <source>
        <dbReference type="SAM" id="MobiDB-lite"/>
    </source>
</evidence>
<evidence type="ECO:0000313" key="3">
    <source>
        <dbReference type="Proteomes" id="UP000202511"/>
    </source>
</evidence>
<dbReference type="KEGG" id="vg:23462734"/>
<dbReference type="PANTHER" id="PTHR46586">
    <property type="entry name" value="ANKYRIN REPEAT-CONTAINING PROTEIN"/>
    <property type="match status" value="1"/>
</dbReference>
<dbReference type="InterPro" id="IPR002110">
    <property type="entry name" value="Ankyrin_rpt"/>
</dbReference>
<reference evidence="2 3" key="1">
    <citation type="journal article" date="2015" name="Parasitol. Res.">
        <title>Viruses in close associations with free-living amoebae.</title>
        <authorList>
            <person name="Scheid P."/>
        </authorList>
    </citation>
    <scope>NUCLEOTIDE SEQUENCE [LARGE SCALE GENOMIC DNA]</scope>
    <source>
        <strain evidence="2">KlaHel</strain>
    </source>
</reference>
<dbReference type="GeneID" id="23462734"/>
<dbReference type="InterPro" id="IPR052050">
    <property type="entry name" value="SecEffector_AnkRepeat"/>
</dbReference>
<organism evidence="2 3">
    <name type="scientific">Pandoravirus inopinatum</name>
    <dbReference type="NCBI Taxonomy" id="1605721"/>
    <lineage>
        <taxon>Viruses</taxon>
        <taxon>Pandoravirus</taxon>
    </lineage>
</organism>
<dbReference type="OrthoDB" id="9388at10239"/>
<sequence>MQDGSDAAICDEPTPVFGTDANGESAESINNALPIEIIHMVLTRHLDDRYDWVYARTVCTLWASLLPIVKGNVWYDNGFFASKAAAEGHLSLLQWARAQGIPWNCFACSCAAAYGHLSVLKWLRAEGCPWNGWTCSWAAEKGQLEVLQWARAQDCPWDGGTCHSAAREGHLQVLQWAVANGCPWEAEVCRRVAAESDHDRVIAWIDMHMTSTASCDTLQADALDTTIN</sequence>
<dbReference type="PANTHER" id="PTHR46586:SF3">
    <property type="entry name" value="ANKYRIN REPEAT-CONTAINING PROTEIN"/>
    <property type="match status" value="1"/>
</dbReference>
<name>A0A0B5JDK8_9VIRU</name>
<proteinExistence type="predicted"/>